<protein>
    <submittedName>
        <fullName evidence="2">Uncharacterized protein</fullName>
    </submittedName>
</protein>
<feature type="transmembrane region" description="Helical" evidence="1">
    <location>
        <begin position="73"/>
        <end position="96"/>
    </location>
</feature>
<evidence type="ECO:0000313" key="2">
    <source>
        <dbReference type="EMBL" id="MBW74480.1"/>
    </source>
</evidence>
<name>A0A2M4DA76_ANODA</name>
<proteinExistence type="predicted"/>
<accession>A0A2M4DA76</accession>
<dbReference type="AlphaFoldDB" id="A0A2M4DA76"/>
<keyword evidence="1" id="KW-0472">Membrane</keyword>
<feature type="transmembrane region" description="Helical" evidence="1">
    <location>
        <begin position="108"/>
        <end position="131"/>
    </location>
</feature>
<keyword evidence="1" id="KW-1133">Transmembrane helix</keyword>
<dbReference type="EMBL" id="GGFL01010302">
    <property type="protein sequence ID" value="MBW74480.1"/>
    <property type="molecule type" value="Transcribed_RNA"/>
</dbReference>
<organism evidence="2">
    <name type="scientific">Anopheles darlingi</name>
    <name type="common">Mosquito</name>
    <dbReference type="NCBI Taxonomy" id="43151"/>
    <lineage>
        <taxon>Eukaryota</taxon>
        <taxon>Metazoa</taxon>
        <taxon>Ecdysozoa</taxon>
        <taxon>Arthropoda</taxon>
        <taxon>Hexapoda</taxon>
        <taxon>Insecta</taxon>
        <taxon>Pterygota</taxon>
        <taxon>Neoptera</taxon>
        <taxon>Endopterygota</taxon>
        <taxon>Diptera</taxon>
        <taxon>Nematocera</taxon>
        <taxon>Culicoidea</taxon>
        <taxon>Culicidae</taxon>
        <taxon>Anophelinae</taxon>
        <taxon>Anopheles</taxon>
    </lineage>
</organism>
<sequence>MIIMIIILIIVIIMVIVSNHNHNCYITNCEVNNILGYLSLIRAAASSIKLSRKKIILSQSELLHTCSHSLVKFSAYLSTVCFPKIFVFPKLLASLFRRYNTRYPPTSLAFRIIVCFDIDCFLDATWVWFMVSPEYK</sequence>
<keyword evidence="1" id="KW-0812">Transmembrane</keyword>
<feature type="transmembrane region" description="Helical" evidence="1">
    <location>
        <begin position="5"/>
        <end position="22"/>
    </location>
</feature>
<reference evidence="2" key="1">
    <citation type="submission" date="2018-01" db="EMBL/GenBank/DDBJ databases">
        <title>An insight into the sialome of Amazonian anophelines.</title>
        <authorList>
            <person name="Ribeiro J.M."/>
            <person name="Scarpassa V."/>
            <person name="Calvo E."/>
        </authorList>
    </citation>
    <scope>NUCLEOTIDE SEQUENCE</scope>
</reference>
<evidence type="ECO:0000256" key="1">
    <source>
        <dbReference type="SAM" id="Phobius"/>
    </source>
</evidence>